<dbReference type="EMBL" id="LGCK01000010">
    <property type="protein sequence ID" value="KPL71680.1"/>
    <property type="molecule type" value="Genomic_DNA"/>
</dbReference>
<gene>
    <name evidence="1" type="ORF">ADM99_09440</name>
</gene>
<evidence type="ECO:0000313" key="2">
    <source>
        <dbReference type="Proteomes" id="UP000050430"/>
    </source>
</evidence>
<comment type="caution">
    <text evidence="1">The sequence shown here is derived from an EMBL/GenBank/DDBJ whole genome shotgun (WGS) entry which is preliminary data.</text>
</comment>
<sequence length="420" mass="45363">MQKITRYIPTFLLALALSVAVWILAITAEDPAEVRAYPYPVSIEIIGQDPSFLLTNEPAKTLTINLRAPRSIWTNLLTDKSSVRAVVDLSGMSAGPHTVPVQIQIAQRPVEIVSYSPSNVDVKLEPLSNRSLPITLVVRGDPAVGFRADTPEMNKTSTIVSGPESTVKRVQVVRAVLDQSQAHEDIEQTVTLQALDNNDLPVSGVTLNPDRVQITEKIIQRGGYRNVVVKVETTGILANGYRLTNISAYPPSVTVFSTDPKIVDSLPGYVETIPINLAGLKEDKDMRISLNLPPGVSIVGDQTVNVQVGVSTIDSSVTLNGMRVEIIGVGQGLQAKPSPEFVDVIISGPIPLLDNLLASDVHVYVDMTDDLAGTYQRKPQVEVRIPDLKLQSIIPGSIQITLESKITTLTPTIPNGKGPE</sequence>
<dbReference type="Gene3D" id="2.170.120.30">
    <property type="match status" value="2"/>
</dbReference>
<dbReference type="PANTHER" id="PTHR37804">
    <property type="entry name" value="CDAA REGULATORY PROTEIN CDAR"/>
    <property type="match status" value="1"/>
</dbReference>
<dbReference type="Gene3D" id="2.170.120.40">
    <property type="entry name" value="YbbR-like domain"/>
    <property type="match status" value="2"/>
</dbReference>
<keyword evidence="2" id="KW-1185">Reference proteome</keyword>
<dbReference type="Proteomes" id="UP000050430">
    <property type="component" value="Unassembled WGS sequence"/>
</dbReference>
<dbReference type="Pfam" id="PF07949">
    <property type="entry name" value="YbbR"/>
    <property type="match status" value="2"/>
</dbReference>
<proteinExistence type="predicted"/>
<name>A0A0P6XAM9_9CHLR</name>
<dbReference type="InterPro" id="IPR012505">
    <property type="entry name" value="YbbR"/>
</dbReference>
<evidence type="ECO:0000313" key="1">
    <source>
        <dbReference type="EMBL" id="KPL71680.1"/>
    </source>
</evidence>
<dbReference type="PANTHER" id="PTHR37804:SF1">
    <property type="entry name" value="CDAA REGULATORY PROTEIN CDAR"/>
    <property type="match status" value="1"/>
</dbReference>
<dbReference type="STRING" id="229920.ADM99_09440"/>
<dbReference type="OrthoDB" id="157691at2"/>
<dbReference type="AlphaFoldDB" id="A0A0P6XAM9"/>
<dbReference type="InterPro" id="IPR053154">
    <property type="entry name" value="c-di-AMP_regulator"/>
</dbReference>
<reference evidence="1 2" key="1">
    <citation type="submission" date="2015-07" db="EMBL/GenBank/DDBJ databases">
        <title>Genome sequence of Leptolinea tardivitalis DSM 16556.</title>
        <authorList>
            <person name="Hemp J."/>
            <person name="Ward L.M."/>
            <person name="Pace L.A."/>
            <person name="Fischer W.W."/>
        </authorList>
    </citation>
    <scope>NUCLEOTIDE SEQUENCE [LARGE SCALE GENOMIC DNA]</scope>
    <source>
        <strain evidence="1 2">YMTK-2</strain>
    </source>
</reference>
<protein>
    <submittedName>
        <fullName evidence="1">Uncharacterized protein</fullName>
    </submittedName>
</protein>
<accession>A0A0P6XAM9</accession>
<organism evidence="1 2">
    <name type="scientific">Leptolinea tardivitalis</name>
    <dbReference type="NCBI Taxonomy" id="229920"/>
    <lineage>
        <taxon>Bacteria</taxon>
        <taxon>Bacillati</taxon>
        <taxon>Chloroflexota</taxon>
        <taxon>Anaerolineae</taxon>
        <taxon>Anaerolineales</taxon>
        <taxon>Anaerolineaceae</taxon>
        <taxon>Leptolinea</taxon>
    </lineage>
</organism>
<dbReference type="RefSeq" id="WP_062420271.1">
    <property type="nucleotide sequence ID" value="NZ_BBYA01000001.1"/>
</dbReference>